<dbReference type="PROSITE" id="PS50006">
    <property type="entry name" value="FHA_DOMAIN"/>
    <property type="match status" value="1"/>
</dbReference>
<dbReference type="Gene3D" id="3.30.70.3600">
    <property type="match status" value="1"/>
</dbReference>
<sequence length="696" mass="74002">MSQNSRRLRFEIVQNGEVIRTEELDQDVIKVGKLASSHLRLDDPNVSRIHAVIEKGSGGAYSVIDLGSASGSFLNGEKITKDELKSGDELTFGDTVVRVEFVDATAQAAAPAASATVNAGVTQQAQAEVAPEPTGPTMVTLEDGSVVEAFAQQGYYDENSNYIPFWYDESGQSNPGYGYYDEQGAWQVVYGYYDPEGEWIATESPIGFGGGAPSEPAYARTPDSEIYQDEFFESSGGDTLEVAMLWSDHVLSVNSYNTARTVSIGPDTKNDFIVHEEGIAQSESFPLVSYEANSYAVVFLPGMNGVIRDQDTQYTLEEAVAQNIARPSSTVSGAFEVRLGARTSARVDVGETTFLIHFTDMPAVIGGGFAIDTAPLPYLAVSAVAHILFILLVLNVPSSADSLDLDGFSAQDRFVEMLMKPEQEEEVEPDWLGAGDDNEEAAKHKGDEGQAGEEDAPDEDNRMAVKGPPDNTDMEIKKAEDTNIAMNAGVMKVFNDNQISSMWGSGESSIGSDAVHAIGSLDKGAEFGASKGFGGLGVRGAGRGGGGVSESGIGMANVGTAGRGGGGGGGGTGYGKGASNLGEKDDKLPTIVPGKPQITGSLDKEIIRRVVRKHRRELTNCYQMELQKNKNLAGQVKVKFTIAGSGSVIAAVVSSSTMKNRTVESCITGKIQRWIFPEPKGGGIVVVNYPFNFSKQ</sequence>
<dbReference type="KEGG" id="bsed:DN745_13785"/>
<dbReference type="InterPro" id="IPR038145">
    <property type="entry name" value="EAGR_sf"/>
</dbReference>
<proteinExistence type="predicted"/>
<gene>
    <name evidence="2" type="ORF">DN745_13785</name>
</gene>
<dbReference type="Pfam" id="PF00498">
    <property type="entry name" value="FHA"/>
    <property type="match status" value="1"/>
</dbReference>
<keyword evidence="3" id="KW-1185">Reference proteome</keyword>
<protein>
    <submittedName>
        <fullName evidence="2">Uncharacterized protein</fullName>
    </submittedName>
</protein>
<reference evidence="2 3" key="1">
    <citation type="submission" date="2018-06" db="EMBL/GenBank/DDBJ databases">
        <title>Lujinxingia sediminis gen. nov. sp. nov., a new facultative anaerobic member of the class Deltaproteobacteria, and proposal of Lujinxingaceae fam. nov.</title>
        <authorList>
            <person name="Guo L.-Y."/>
            <person name="Li C.-M."/>
            <person name="Wang S."/>
            <person name="Du Z.-J."/>
        </authorList>
    </citation>
    <scope>NUCLEOTIDE SEQUENCE [LARGE SCALE GENOMIC DNA]</scope>
    <source>
        <strain evidence="2 3">FA350</strain>
    </source>
</reference>
<organism evidence="2 3">
    <name type="scientific">Bradymonas sediminis</name>
    <dbReference type="NCBI Taxonomy" id="1548548"/>
    <lineage>
        <taxon>Bacteria</taxon>
        <taxon>Deltaproteobacteria</taxon>
        <taxon>Bradymonadales</taxon>
        <taxon>Bradymonadaceae</taxon>
        <taxon>Bradymonas</taxon>
    </lineage>
</organism>
<dbReference type="SUPFAM" id="SSF49879">
    <property type="entry name" value="SMAD/FHA domain"/>
    <property type="match status" value="1"/>
</dbReference>
<dbReference type="InterPro" id="IPR000253">
    <property type="entry name" value="FHA_dom"/>
</dbReference>
<feature type="region of interest" description="Disordered" evidence="1">
    <location>
        <begin position="562"/>
        <end position="595"/>
    </location>
</feature>
<dbReference type="InterPro" id="IPR050923">
    <property type="entry name" value="Cell_Proc_Reg/RNA_Proc"/>
</dbReference>
<evidence type="ECO:0000256" key="1">
    <source>
        <dbReference type="SAM" id="MobiDB-lite"/>
    </source>
</evidence>
<dbReference type="InterPro" id="IPR049806">
    <property type="entry name" value="MasK-like_C"/>
</dbReference>
<dbReference type="RefSeq" id="WP_111335734.1">
    <property type="nucleotide sequence ID" value="NZ_CP030032.1"/>
</dbReference>
<dbReference type="SMART" id="SM00240">
    <property type="entry name" value="FHA"/>
    <property type="match status" value="1"/>
</dbReference>
<dbReference type="PANTHER" id="PTHR23308">
    <property type="entry name" value="NUCLEAR INHIBITOR OF PROTEIN PHOSPHATASE-1"/>
    <property type="match status" value="1"/>
</dbReference>
<dbReference type="InterPro" id="IPR008984">
    <property type="entry name" value="SMAD_FHA_dom_sf"/>
</dbReference>
<dbReference type="Gene3D" id="2.60.200.20">
    <property type="match status" value="1"/>
</dbReference>
<feature type="compositionally biased region" description="Gly residues" evidence="1">
    <location>
        <begin position="562"/>
        <end position="576"/>
    </location>
</feature>
<name>A0A2Z4FN36_9DELT</name>
<feature type="region of interest" description="Disordered" evidence="1">
    <location>
        <begin position="421"/>
        <end position="474"/>
    </location>
</feature>
<dbReference type="CDD" id="cd00060">
    <property type="entry name" value="FHA"/>
    <property type="match status" value="1"/>
</dbReference>
<accession>A0A2Z4FN36</accession>
<evidence type="ECO:0000313" key="2">
    <source>
        <dbReference type="EMBL" id="AWV90342.1"/>
    </source>
</evidence>
<dbReference type="OrthoDB" id="5377858at2"/>
<dbReference type="EMBL" id="CP030032">
    <property type="protein sequence ID" value="AWV90342.1"/>
    <property type="molecule type" value="Genomic_DNA"/>
</dbReference>
<dbReference type="Proteomes" id="UP000249799">
    <property type="component" value="Chromosome"/>
</dbReference>
<evidence type="ECO:0000313" key="3">
    <source>
        <dbReference type="Proteomes" id="UP000249799"/>
    </source>
</evidence>
<dbReference type="AlphaFoldDB" id="A0A2Z4FN36"/>
<dbReference type="NCBIfam" id="NF033768">
    <property type="entry name" value="myxo_SS_tail"/>
    <property type="match status" value="1"/>
</dbReference>